<keyword evidence="2" id="KW-1185">Reference proteome</keyword>
<protein>
    <recommendedName>
        <fullName evidence="3">Protein kinase domain-containing protein</fullName>
    </recommendedName>
</protein>
<organism evidence="1 2">
    <name type="scientific">Helicocarpus griseus UAMH5409</name>
    <dbReference type="NCBI Taxonomy" id="1447875"/>
    <lineage>
        <taxon>Eukaryota</taxon>
        <taxon>Fungi</taxon>
        <taxon>Dikarya</taxon>
        <taxon>Ascomycota</taxon>
        <taxon>Pezizomycotina</taxon>
        <taxon>Eurotiomycetes</taxon>
        <taxon>Eurotiomycetidae</taxon>
        <taxon>Onygenales</taxon>
        <taxon>Ajellomycetaceae</taxon>
        <taxon>Helicocarpus</taxon>
    </lineage>
</organism>
<dbReference type="OrthoDB" id="9992527at2759"/>
<sequence length="169" mass="19382">MAAIASLQSNSFLQTYEQKLRGRRQFVACQCHNNPPEAQCTCLRYFVPMDKVVKWMEQKHPFQGGKPMWTDYSPSYEPRRNSMPLMNCSSHDDRSGGEEGVTYNLLLEFGERDLDEFWADLENAPPARTEEIICFWESLFDVAKALQKVHEVKNKGEVFDGQAKPAVAV</sequence>
<reference evidence="1 2" key="1">
    <citation type="submission" date="2017-10" db="EMBL/GenBank/DDBJ databases">
        <title>Comparative genomics in systemic dimorphic fungi from Ajellomycetaceae.</title>
        <authorList>
            <person name="Munoz J.F."/>
            <person name="Mcewen J.G."/>
            <person name="Clay O.K."/>
            <person name="Cuomo C.A."/>
        </authorList>
    </citation>
    <scope>NUCLEOTIDE SEQUENCE [LARGE SCALE GENOMIC DNA]</scope>
    <source>
        <strain evidence="1 2">UAMH5409</strain>
    </source>
</reference>
<accession>A0A2B7Y3T9</accession>
<evidence type="ECO:0000313" key="2">
    <source>
        <dbReference type="Proteomes" id="UP000223968"/>
    </source>
</evidence>
<evidence type="ECO:0008006" key="3">
    <source>
        <dbReference type="Google" id="ProtNLM"/>
    </source>
</evidence>
<gene>
    <name evidence="1" type="ORF">AJ79_00187</name>
</gene>
<proteinExistence type="predicted"/>
<comment type="caution">
    <text evidence="1">The sequence shown here is derived from an EMBL/GenBank/DDBJ whole genome shotgun (WGS) entry which is preliminary data.</text>
</comment>
<name>A0A2B7Y3T9_9EURO</name>
<dbReference type="AlphaFoldDB" id="A0A2B7Y3T9"/>
<evidence type="ECO:0000313" key="1">
    <source>
        <dbReference type="EMBL" id="PGH18774.1"/>
    </source>
</evidence>
<dbReference type="EMBL" id="PDNB01000002">
    <property type="protein sequence ID" value="PGH18774.1"/>
    <property type="molecule type" value="Genomic_DNA"/>
</dbReference>
<dbReference type="Proteomes" id="UP000223968">
    <property type="component" value="Unassembled WGS sequence"/>
</dbReference>
<dbReference type="STRING" id="1447875.A0A2B7Y3T9"/>